<gene>
    <name evidence="1" type="ORF">ACJRO7_035773</name>
</gene>
<organism evidence="1 2">
    <name type="scientific">Eucalyptus globulus</name>
    <name type="common">Tasmanian blue gum</name>
    <dbReference type="NCBI Taxonomy" id="34317"/>
    <lineage>
        <taxon>Eukaryota</taxon>
        <taxon>Viridiplantae</taxon>
        <taxon>Streptophyta</taxon>
        <taxon>Embryophyta</taxon>
        <taxon>Tracheophyta</taxon>
        <taxon>Spermatophyta</taxon>
        <taxon>Magnoliopsida</taxon>
        <taxon>eudicotyledons</taxon>
        <taxon>Gunneridae</taxon>
        <taxon>Pentapetalae</taxon>
        <taxon>rosids</taxon>
        <taxon>malvids</taxon>
        <taxon>Myrtales</taxon>
        <taxon>Myrtaceae</taxon>
        <taxon>Myrtoideae</taxon>
        <taxon>Eucalypteae</taxon>
        <taxon>Eucalyptus</taxon>
    </lineage>
</organism>
<dbReference type="AlphaFoldDB" id="A0ABD3JAI5"/>
<dbReference type="Pfam" id="PF03087">
    <property type="entry name" value="BPS1"/>
    <property type="match status" value="1"/>
</dbReference>
<sequence>MQMASFSAKSNSKYSARSISFPSRTHPTTHRIDIELNKLKSLEVKYRTPSSGSVLAGLSDLEELYISLGDLLNMSSTQQALSCLHGRSCTNGLLEGSIRLLDVCGSMREMLMQIKEHVQALQSVLRRRKGDSSIEAVFSNYANFRKRMRKEARRLKQIMGVSLRGASTLLVDDPQLSSLARVLSEVDTVSTSVFQSIVSFLVMPVPRCKQSKWSLMSRLVHRGAVACEDANQEDANEFEYVDASLFALRKHGANDGFDSEKLQSTQHQLGALEMSIGGIENALEGLYRRLIRTRASLLNIISH</sequence>
<comment type="caution">
    <text evidence="1">The sequence shown here is derived from an EMBL/GenBank/DDBJ whole genome shotgun (WGS) entry which is preliminary data.</text>
</comment>
<keyword evidence="2" id="KW-1185">Reference proteome</keyword>
<evidence type="ECO:0000313" key="1">
    <source>
        <dbReference type="EMBL" id="KAL3723658.1"/>
    </source>
</evidence>
<dbReference type="PANTHER" id="PTHR33070:SF109">
    <property type="entry name" value="DOMAIN PROTEIN, PUTATIVE (DUF241)-RELATED"/>
    <property type="match status" value="1"/>
</dbReference>
<reference evidence="1 2" key="1">
    <citation type="submission" date="2024-11" db="EMBL/GenBank/DDBJ databases">
        <title>Chromosome-level genome assembly of Eucalyptus globulus Labill. provides insights into its genome evolution.</title>
        <authorList>
            <person name="Li X."/>
        </authorList>
    </citation>
    <scope>NUCLEOTIDE SEQUENCE [LARGE SCALE GENOMIC DNA]</scope>
    <source>
        <strain evidence="1">CL2024</strain>
        <tissue evidence="1">Fresh tender leaves</tissue>
    </source>
</reference>
<protein>
    <submittedName>
        <fullName evidence="1">Uncharacterized protein</fullName>
    </submittedName>
</protein>
<dbReference type="Proteomes" id="UP001634007">
    <property type="component" value="Unassembled WGS sequence"/>
</dbReference>
<dbReference type="PANTHER" id="PTHR33070">
    <property type="entry name" value="OS06G0725500 PROTEIN"/>
    <property type="match status" value="1"/>
</dbReference>
<dbReference type="EMBL" id="JBJKBG010000009">
    <property type="protein sequence ID" value="KAL3723658.1"/>
    <property type="molecule type" value="Genomic_DNA"/>
</dbReference>
<name>A0ABD3JAI5_EUCGL</name>
<evidence type="ECO:0000313" key="2">
    <source>
        <dbReference type="Proteomes" id="UP001634007"/>
    </source>
</evidence>
<accession>A0ABD3JAI5</accession>
<dbReference type="InterPro" id="IPR004320">
    <property type="entry name" value="BPS1_pln"/>
</dbReference>
<proteinExistence type="predicted"/>